<feature type="compositionally biased region" description="Basic residues" evidence="2">
    <location>
        <begin position="188"/>
        <end position="201"/>
    </location>
</feature>
<dbReference type="PANTHER" id="PTHR23184">
    <property type="entry name" value="TETRATRICOPEPTIDE REPEAT PROTEIN 14"/>
    <property type="match status" value="1"/>
</dbReference>
<feature type="repeat" description="TPR" evidence="1">
    <location>
        <begin position="55"/>
        <end position="88"/>
    </location>
</feature>
<dbReference type="GeneID" id="102800535"/>
<feature type="compositionally biased region" description="Basic and acidic residues" evidence="2">
    <location>
        <begin position="584"/>
        <end position="601"/>
    </location>
</feature>
<gene>
    <name evidence="4" type="primary">LOC102800535</name>
</gene>
<feature type="repeat" description="TPR" evidence="1">
    <location>
        <begin position="21"/>
        <end position="54"/>
    </location>
</feature>
<keyword evidence="1" id="KW-0802">TPR repeat</keyword>
<feature type="compositionally biased region" description="Basic and acidic residues" evidence="2">
    <location>
        <begin position="834"/>
        <end position="864"/>
    </location>
</feature>
<feature type="region of interest" description="Disordered" evidence="2">
    <location>
        <begin position="456"/>
        <end position="631"/>
    </location>
</feature>
<organism evidence="3 4">
    <name type="scientific">Saccoglossus kowalevskii</name>
    <name type="common">Acorn worm</name>
    <dbReference type="NCBI Taxonomy" id="10224"/>
    <lineage>
        <taxon>Eukaryota</taxon>
        <taxon>Metazoa</taxon>
        <taxon>Hemichordata</taxon>
        <taxon>Enteropneusta</taxon>
        <taxon>Harrimaniidae</taxon>
        <taxon>Saccoglossus</taxon>
    </lineage>
</organism>
<sequence length="948" mass="110668">GKYPEKDYGESLREEQNRKWSLHNTAKGVNLFKEGRYVEAMQYFNHALQLDKYNVEALVARGALFANRDSLDKAIEDFEGALKLSSMHRNARKYLCQTLMAKAKQFEDKDDMSEAITLYEKVLTLNPGLKDAEESLRYVREKKEHFRKRQQLLEKQESQNKNPPEKKSLMEMSRDTLKKLLIAEKVKRKERKKRKKDKSKKKKEEKMKQKGESRKRRHSRKFSSDESDEMVVVEENIDMHRFSDSRHRSMEKRGKRKSRSHSKESDVMVINEGRERRNSEKSSVSGHERGHEHRSLDSSSCNSTKVEESRRKSFGGYSPELPRRFKRTISDHGFSKEKQISHDVCTPSLVKDTVKASERTYALLKVKDKYMESRSTSRRARRDSHRSEKSDDHSKSDGLIKRPRRDSQGTGQPLDLLLSGRYRDSSDSVGFSEVLCAVQSSSKTGRSYDRKVEVVKNASYDRESEGTNLHSKGKRSRHPLGCVGEAFTRKDNRYSSSDIFSDRSSHKADWCEVEDRSPTKNKPHSSTDYSSEEDYRESGSKAQSTRGHKLSRSSSFSSESRDLRRNRSSSAEYNNRKRSSTSSLEEHVKIHKNTEKQRLYPDYKASSSSKKKSLLEKTSPSDTHFGTKGRDNAGVYNKAVIQSTRLVEIPAVKSRWEDTKDLSKDVHEDKHAKLGKEVRSRYERECCEQTPKAPRGYVKENETKKERISSKEYTRTVSKLEDDDLDDMLPKAYQVNRNTNPVRQRHFGEKHSNLEKGHKYYKRETSESYKSRRHENWNQECKEKDACRSNWNKDRKRKIDDTDDARERNVGKYENQKVNRDDRKCNSFPQSSPENKKLKRGEGYDISVKDEPKRESERKDKESSKMGQSFNTLWMEVIQQYESEGSDSGNSAPSNDAREAEQKYANRDRRSYESHREYDRTWERDKSNSGNRHNSGKNKGSPEKKRYR</sequence>
<evidence type="ECO:0000256" key="1">
    <source>
        <dbReference type="PROSITE-ProRule" id="PRU00339"/>
    </source>
</evidence>
<proteinExistence type="predicted"/>
<dbReference type="Proteomes" id="UP000694865">
    <property type="component" value="Unplaced"/>
</dbReference>
<feature type="region of interest" description="Disordered" evidence="2">
    <location>
        <begin position="240"/>
        <end position="351"/>
    </location>
</feature>
<feature type="compositionally biased region" description="Basic and acidic residues" evidence="2">
    <location>
        <begin position="202"/>
        <end position="212"/>
    </location>
</feature>
<reference evidence="4" key="1">
    <citation type="submission" date="2025-08" db="UniProtKB">
        <authorList>
            <consortium name="RefSeq"/>
        </authorList>
    </citation>
    <scope>IDENTIFICATION</scope>
    <source>
        <tissue evidence="4">Testes</tissue>
    </source>
</reference>
<dbReference type="PROSITE" id="PS50005">
    <property type="entry name" value="TPR"/>
    <property type="match status" value="3"/>
</dbReference>
<keyword evidence="3" id="KW-1185">Reference proteome</keyword>
<evidence type="ECO:0000313" key="3">
    <source>
        <dbReference type="Proteomes" id="UP000694865"/>
    </source>
</evidence>
<dbReference type="RefSeq" id="XP_006825466.1">
    <property type="nucleotide sequence ID" value="XM_006825403.1"/>
</dbReference>
<evidence type="ECO:0000256" key="2">
    <source>
        <dbReference type="SAM" id="MobiDB-lite"/>
    </source>
</evidence>
<feature type="compositionally biased region" description="Basic and acidic residues" evidence="2">
    <location>
        <begin position="261"/>
        <end position="296"/>
    </location>
</feature>
<feature type="compositionally biased region" description="Basic and acidic residues" evidence="2">
    <location>
        <begin position="240"/>
        <end position="252"/>
    </location>
</feature>
<feature type="compositionally biased region" description="Basic and acidic residues" evidence="2">
    <location>
        <begin position="500"/>
        <end position="518"/>
    </location>
</feature>
<feature type="compositionally biased region" description="Basic and acidic residues" evidence="2">
    <location>
        <begin position="896"/>
        <end position="927"/>
    </location>
</feature>
<feature type="repeat" description="TPR" evidence="1">
    <location>
        <begin position="96"/>
        <end position="129"/>
    </location>
</feature>
<feature type="region of interest" description="Disordered" evidence="2">
    <location>
        <begin position="735"/>
        <end position="948"/>
    </location>
</feature>
<feature type="compositionally biased region" description="Basic and acidic residues" evidence="2">
    <location>
        <begin position="456"/>
        <end position="465"/>
    </location>
</feature>
<feature type="compositionally biased region" description="Basic and acidic residues" evidence="2">
    <location>
        <begin position="385"/>
        <end position="400"/>
    </location>
</feature>
<evidence type="ECO:0000313" key="4">
    <source>
        <dbReference type="RefSeq" id="XP_006825466.1"/>
    </source>
</evidence>
<dbReference type="SMART" id="SM00028">
    <property type="entry name" value="TPR"/>
    <property type="match status" value="3"/>
</dbReference>
<feature type="compositionally biased region" description="Basic and acidic residues" evidence="2">
    <location>
        <begin position="151"/>
        <end position="187"/>
    </location>
</feature>
<accession>A0ABM0MZM5</accession>
<dbReference type="SUPFAM" id="SSF48452">
    <property type="entry name" value="TPR-like"/>
    <property type="match status" value="1"/>
</dbReference>
<dbReference type="InterPro" id="IPR011990">
    <property type="entry name" value="TPR-like_helical_dom_sf"/>
</dbReference>
<feature type="compositionally biased region" description="Basic and acidic residues" evidence="2">
    <location>
        <begin position="328"/>
        <end position="341"/>
    </location>
</feature>
<dbReference type="InterPro" id="IPR039190">
    <property type="entry name" value="TTC14"/>
</dbReference>
<dbReference type="InterPro" id="IPR019734">
    <property type="entry name" value="TPR_rpt"/>
</dbReference>
<feature type="compositionally biased region" description="Basic and acidic residues" evidence="2">
    <location>
        <begin position="746"/>
        <end position="825"/>
    </location>
</feature>
<protein>
    <submittedName>
        <fullName evidence="4">Tetratricopeptide repeat protein 14 homolog</fullName>
    </submittedName>
</protein>
<name>A0ABM0MZM5_SACKO</name>
<dbReference type="Gene3D" id="1.25.40.10">
    <property type="entry name" value="Tetratricopeptide repeat domain"/>
    <property type="match status" value="1"/>
</dbReference>
<feature type="non-terminal residue" evidence="4">
    <location>
        <position position="1"/>
    </location>
</feature>
<feature type="region of interest" description="Disordered" evidence="2">
    <location>
        <begin position="365"/>
        <end position="419"/>
    </location>
</feature>
<feature type="compositionally biased region" description="Polar residues" evidence="2">
    <location>
        <begin position="880"/>
        <end position="894"/>
    </location>
</feature>
<dbReference type="PANTHER" id="PTHR23184:SF9">
    <property type="entry name" value="TETRATRICOPEPTIDE REPEAT PROTEIN 14"/>
    <property type="match status" value="1"/>
</dbReference>
<feature type="region of interest" description="Disordered" evidence="2">
    <location>
        <begin position="147"/>
        <end position="228"/>
    </location>
</feature>